<dbReference type="EMBL" id="JADCKA010000001">
    <property type="protein sequence ID" value="MBE5034758.1"/>
    <property type="molecule type" value="Genomic_DNA"/>
</dbReference>
<proteinExistence type="predicted"/>
<dbReference type="InterPro" id="IPR000873">
    <property type="entry name" value="AMP-dep_synth/lig_dom"/>
</dbReference>
<dbReference type="Gene3D" id="3.30.300.30">
    <property type="match status" value="1"/>
</dbReference>
<protein>
    <submittedName>
        <fullName evidence="3">Amino acid adenylation domain-containing protein</fullName>
    </submittedName>
</protein>
<dbReference type="PANTHER" id="PTHR45527">
    <property type="entry name" value="NONRIBOSOMAL PEPTIDE SYNTHETASE"/>
    <property type="match status" value="1"/>
</dbReference>
<dbReference type="Pfam" id="PF00501">
    <property type="entry name" value="AMP-binding"/>
    <property type="match status" value="1"/>
</dbReference>
<feature type="domain" description="AMP-dependent synthetase/ligase" evidence="2">
    <location>
        <begin position="8"/>
        <end position="381"/>
    </location>
</feature>
<reference evidence="3 4" key="1">
    <citation type="submission" date="2020-10" db="EMBL/GenBank/DDBJ databases">
        <title>ChiBAC.</title>
        <authorList>
            <person name="Zenner C."/>
            <person name="Hitch T.C.A."/>
            <person name="Clavel T."/>
        </authorList>
    </citation>
    <scope>NUCLEOTIDE SEQUENCE [LARGE SCALE GENOMIC DNA]</scope>
    <source>
        <strain evidence="3 4">DSM 108706</strain>
    </source>
</reference>
<name>A0ABR9QV54_9FIRM</name>
<sequence length="522" mass="59134">MYNVLEYLENTAAKYPEKIAFADLEKEITYSGLLARSRRIGARLAREFDKNSPVPIFMEKGVDAISLFFGVIYAGCFYVMMDLKQPKARLEHILSTLETDTVVTDIANAGVLHAMSFEGKILMFEDFDKEAGISEDEIDEILAPVRKKHIDSDPLYGIFTSGSTGVPKGVVVSHRNLIDFMGTFTKTFNITAEDVIGNQAPWDFDVSIKDIFSGISTGATVQVIPKQYFSMPAKLIDFLCERKVTTIIWAVSAVCIISTLKGFDYRVPTSLKKVMFSGEVMPVKHLNIWKKYLPDATYVNLYGPTEITCNCAYHVIDEEYQDGDVIPIGEAFENERVFLLDEEDRPVLPGTNESENKPDDGAKSTLGEICVSGNCVSLGYYNNDEQTKKAFCQNPLNKKYREIIYRTGDLGYYDKQGRLCFASRKDFQIKHMGHRIELGEIENAMYKIPQMVRVCCLFENNRIIAFYKGEIQRAEIVKELKKWLPDFMVPNMLKQIDEFPLNKNGKIDRGVLKEMLSAKGGR</sequence>
<keyword evidence="1" id="KW-0472">Membrane</keyword>
<evidence type="ECO:0000256" key="1">
    <source>
        <dbReference type="SAM" id="Phobius"/>
    </source>
</evidence>
<evidence type="ECO:0000313" key="3">
    <source>
        <dbReference type="EMBL" id="MBE5034758.1"/>
    </source>
</evidence>
<keyword evidence="1" id="KW-1133">Transmembrane helix</keyword>
<gene>
    <name evidence="3" type="ORF">INF20_00445</name>
</gene>
<dbReference type="RefSeq" id="WP_226384426.1">
    <property type="nucleotide sequence ID" value="NZ_JADCKA010000001.1"/>
</dbReference>
<organism evidence="3 4">
    <name type="scientific">Gallibacter intestinalis</name>
    <dbReference type="NCBI Taxonomy" id="2779356"/>
    <lineage>
        <taxon>Bacteria</taxon>
        <taxon>Bacillati</taxon>
        <taxon>Bacillota</taxon>
        <taxon>Clostridia</taxon>
        <taxon>Eubacteriales</taxon>
        <taxon>Eubacteriaceae</taxon>
        <taxon>Gallibacter</taxon>
    </lineage>
</organism>
<keyword evidence="4" id="KW-1185">Reference proteome</keyword>
<keyword evidence="1" id="KW-0812">Transmembrane</keyword>
<dbReference type="InterPro" id="IPR042099">
    <property type="entry name" value="ANL_N_sf"/>
</dbReference>
<evidence type="ECO:0000313" key="4">
    <source>
        <dbReference type="Proteomes" id="UP001516588"/>
    </source>
</evidence>
<dbReference type="InterPro" id="IPR045851">
    <property type="entry name" value="AMP-bd_C_sf"/>
</dbReference>
<dbReference type="Proteomes" id="UP001516588">
    <property type="component" value="Unassembled WGS sequence"/>
</dbReference>
<accession>A0ABR9QV54</accession>
<dbReference type="CDD" id="cd05930">
    <property type="entry name" value="A_NRPS"/>
    <property type="match status" value="1"/>
</dbReference>
<dbReference type="PANTHER" id="PTHR45527:SF1">
    <property type="entry name" value="FATTY ACID SYNTHASE"/>
    <property type="match status" value="1"/>
</dbReference>
<feature type="transmembrane region" description="Helical" evidence="1">
    <location>
        <begin position="64"/>
        <end position="81"/>
    </location>
</feature>
<comment type="caution">
    <text evidence="3">The sequence shown here is derived from an EMBL/GenBank/DDBJ whole genome shotgun (WGS) entry which is preliminary data.</text>
</comment>
<dbReference type="Gene3D" id="3.40.50.12780">
    <property type="entry name" value="N-terminal domain of ligase-like"/>
    <property type="match status" value="1"/>
</dbReference>
<dbReference type="SUPFAM" id="SSF56801">
    <property type="entry name" value="Acetyl-CoA synthetase-like"/>
    <property type="match status" value="1"/>
</dbReference>
<evidence type="ECO:0000259" key="2">
    <source>
        <dbReference type="Pfam" id="PF00501"/>
    </source>
</evidence>